<gene>
    <name evidence="1" type="ORF">ACFPOE_20550</name>
</gene>
<dbReference type="Proteomes" id="UP001596037">
    <property type="component" value="Unassembled WGS sequence"/>
</dbReference>
<keyword evidence="2" id="KW-1185">Reference proteome</keyword>
<dbReference type="EMBL" id="JBHSMF010000010">
    <property type="protein sequence ID" value="MFC5499944.1"/>
    <property type="molecule type" value="Genomic_DNA"/>
</dbReference>
<comment type="caution">
    <text evidence="1">The sequence shown here is derived from an EMBL/GenBank/DDBJ whole genome shotgun (WGS) entry which is preliminary data.</text>
</comment>
<evidence type="ECO:0000313" key="2">
    <source>
        <dbReference type="Proteomes" id="UP001596037"/>
    </source>
</evidence>
<dbReference type="InterPro" id="IPR006311">
    <property type="entry name" value="TAT_signal"/>
</dbReference>
<evidence type="ECO:0000313" key="1">
    <source>
        <dbReference type="EMBL" id="MFC5499944.1"/>
    </source>
</evidence>
<dbReference type="SUPFAM" id="SSF52833">
    <property type="entry name" value="Thioredoxin-like"/>
    <property type="match status" value="1"/>
</dbReference>
<sequence>MNPPGPDRLSRRRFALLPAALGVVAWGRAGSAAAATLPASVSLATELAAALAAHKPLVVMASLLGCPFCRVVRNSYLAPLRAEAGLQVVQLDMGSAQPVRDFDGKLRSHAEMLRAWGVGVAPTVLFFGKGGREVAQRLAGASIPDFYGAYLDERLHTAQLTLG</sequence>
<evidence type="ECO:0008006" key="3">
    <source>
        <dbReference type="Google" id="ProtNLM"/>
    </source>
</evidence>
<proteinExistence type="predicted"/>
<dbReference type="PROSITE" id="PS51318">
    <property type="entry name" value="TAT"/>
    <property type="match status" value="1"/>
</dbReference>
<protein>
    <recommendedName>
        <fullName evidence="3">Thioredoxin-like fold domain-containing protein</fullName>
    </recommendedName>
</protein>
<dbReference type="Gene3D" id="3.40.30.10">
    <property type="entry name" value="Glutaredoxin"/>
    <property type="match status" value="1"/>
</dbReference>
<accession>A0ABW0NLV3</accession>
<dbReference type="RefSeq" id="WP_376852191.1">
    <property type="nucleotide sequence ID" value="NZ_JBHSMF010000010.1"/>
</dbReference>
<dbReference type="InterPro" id="IPR036249">
    <property type="entry name" value="Thioredoxin-like_sf"/>
</dbReference>
<reference evidence="2" key="1">
    <citation type="journal article" date="2019" name="Int. J. Syst. Evol. Microbiol.">
        <title>The Global Catalogue of Microorganisms (GCM) 10K type strain sequencing project: providing services to taxonomists for standard genome sequencing and annotation.</title>
        <authorList>
            <consortium name="The Broad Institute Genomics Platform"/>
            <consortium name="The Broad Institute Genome Sequencing Center for Infectious Disease"/>
            <person name="Wu L."/>
            <person name="Ma J."/>
        </authorList>
    </citation>
    <scope>NUCLEOTIDE SEQUENCE [LARGE SCALE GENOMIC DNA]</scope>
    <source>
        <strain evidence="2">CCUG 57401</strain>
    </source>
</reference>
<organism evidence="1 2">
    <name type="scientific">Caenimonas terrae</name>
    <dbReference type="NCBI Taxonomy" id="696074"/>
    <lineage>
        <taxon>Bacteria</taxon>
        <taxon>Pseudomonadati</taxon>
        <taxon>Pseudomonadota</taxon>
        <taxon>Betaproteobacteria</taxon>
        <taxon>Burkholderiales</taxon>
        <taxon>Comamonadaceae</taxon>
        <taxon>Caenimonas</taxon>
    </lineage>
</organism>
<name>A0ABW0NLV3_9BURK</name>